<feature type="signal peptide" evidence="11">
    <location>
        <begin position="1"/>
        <end position="32"/>
    </location>
</feature>
<evidence type="ECO:0000256" key="10">
    <source>
        <dbReference type="PROSITE-ProRule" id="PRU10056"/>
    </source>
</evidence>
<dbReference type="Proteomes" id="UP000247602">
    <property type="component" value="Unassembled WGS sequence"/>
</dbReference>
<evidence type="ECO:0000256" key="4">
    <source>
        <dbReference type="ARBA" id="ARBA00023157"/>
    </source>
</evidence>
<gene>
    <name evidence="14" type="ORF">DMO24_14215</name>
    <name evidence="13" type="ORF">FHX36_002641</name>
</gene>
<protein>
    <recommendedName>
        <fullName evidence="11">Glucanase</fullName>
        <ecNumber evidence="11">3.2.1.-</ecNumber>
    </recommendedName>
</protein>
<keyword evidence="6 11" id="KW-0326">Glycosidase</keyword>
<dbReference type="GO" id="GO:0030245">
    <property type="term" value="P:cellulose catabolic process"/>
    <property type="evidence" value="ECO:0007669"/>
    <property type="project" value="UniProtKB-KW"/>
</dbReference>
<evidence type="ECO:0000313" key="14">
    <source>
        <dbReference type="EMBL" id="PZA20676.1"/>
    </source>
</evidence>
<evidence type="ECO:0000256" key="1">
    <source>
        <dbReference type="ARBA" id="ARBA00022729"/>
    </source>
</evidence>
<organism evidence="14 15">
    <name type="scientific">Modestobacter versicolor</name>
    <dbReference type="NCBI Taxonomy" id="429133"/>
    <lineage>
        <taxon>Bacteria</taxon>
        <taxon>Bacillati</taxon>
        <taxon>Actinomycetota</taxon>
        <taxon>Actinomycetes</taxon>
        <taxon>Geodermatophilales</taxon>
        <taxon>Geodermatophilaceae</taxon>
        <taxon>Modestobacter</taxon>
    </lineage>
</organism>
<keyword evidence="1 11" id="KW-0732">Signal</keyword>
<dbReference type="PROSITE" id="PS00655">
    <property type="entry name" value="GLYCOSYL_HYDROL_F6_1"/>
    <property type="match status" value="1"/>
</dbReference>
<dbReference type="AlphaFoldDB" id="A0A323VBV2"/>
<feature type="binding site" evidence="9">
    <location>
        <position position="218"/>
    </location>
    <ligand>
        <name>substrate</name>
    </ligand>
</feature>
<evidence type="ECO:0000256" key="6">
    <source>
        <dbReference type="ARBA" id="ARBA00023295"/>
    </source>
</evidence>
<reference evidence="13 16" key="2">
    <citation type="submission" date="2020-08" db="EMBL/GenBank/DDBJ databases">
        <title>Sequencing the genomes of 1000 actinobacteria strains.</title>
        <authorList>
            <person name="Klenk H.-P."/>
        </authorList>
    </citation>
    <scope>NUCLEOTIDE SEQUENCE [LARGE SCALE GENOMIC DNA]</scope>
    <source>
        <strain evidence="13 16">DSM 16678</strain>
    </source>
</reference>
<dbReference type="EC" id="3.2.1.-" evidence="11"/>
<evidence type="ECO:0000313" key="13">
    <source>
        <dbReference type="EMBL" id="MBB3676906.1"/>
    </source>
</evidence>
<feature type="active site" evidence="10">
    <location>
        <position position="125"/>
    </location>
</feature>
<dbReference type="PANTHER" id="PTHR34876:SF4">
    <property type="entry name" value="1,4-BETA-D-GLUCAN CELLOBIOHYDROLASE C-RELATED"/>
    <property type="match status" value="1"/>
</dbReference>
<feature type="binding site" evidence="9">
    <location>
        <position position="87"/>
    </location>
    <ligand>
        <name>substrate</name>
    </ligand>
</feature>
<feature type="binding site" evidence="9">
    <location>
        <position position="390"/>
    </location>
    <ligand>
        <name>substrate</name>
    </ligand>
</feature>
<dbReference type="Gene3D" id="3.20.20.40">
    <property type="entry name" value="1, 4-beta cellobiohydrolase"/>
    <property type="match status" value="1"/>
</dbReference>
<keyword evidence="15" id="KW-1185">Reference proteome</keyword>
<dbReference type="EMBL" id="JACIBU010000001">
    <property type="protein sequence ID" value="MBB3676906.1"/>
    <property type="molecule type" value="Genomic_DNA"/>
</dbReference>
<feature type="binding site" evidence="9">
    <location>
        <position position="360"/>
    </location>
    <ligand>
        <name>substrate</name>
    </ligand>
</feature>
<dbReference type="EMBL" id="QKNV01000155">
    <property type="protein sequence ID" value="PZA20676.1"/>
    <property type="molecule type" value="Genomic_DNA"/>
</dbReference>
<evidence type="ECO:0000313" key="15">
    <source>
        <dbReference type="Proteomes" id="UP000247602"/>
    </source>
</evidence>
<dbReference type="OrthoDB" id="309899at2"/>
<feature type="active site" description="Proton acceptor" evidence="8">
    <location>
        <position position="396"/>
    </location>
</feature>
<keyword evidence="3 11" id="KW-0136">Cellulose degradation</keyword>
<keyword evidence="5 11" id="KW-0119">Carbohydrate metabolism</keyword>
<comment type="caution">
    <text evidence="14">The sequence shown here is derived from an EMBL/GenBank/DDBJ whole genome shotgun (WGS) entry which is preliminary data.</text>
</comment>
<dbReference type="GO" id="GO:0004553">
    <property type="term" value="F:hydrolase activity, hydrolyzing O-glycosyl compounds"/>
    <property type="evidence" value="ECO:0007669"/>
    <property type="project" value="InterPro"/>
</dbReference>
<dbReference type="Pfam" id="PF01341">
    <property type="entry name" value="Glyco_hydro_6"/>
    <property type="match status" value="1"/>
</dbReference>
<dbReference type="SUPFAM" id="SSF51989">
    <property type="entry name" value="Glycosyl hydrolases family 6, cellulases"/>
    <property type="match status" value="1"/>
</dbReference>
<feature type="binding site" evidence="9">
    <location>
        <position position="245"/>
    </location>
    <ligand>
        <name>substrate</name>
    </ligand>
</feature>
<dbReference type="PANTHER" id="PTHR34876">
    <property type="match status" value="1"/>
</dbReference>
<evidence type="ECO:0000256" key="2">
    <source>
        <dbReference type="ARBA" id="ARBA00022801"/>
    </source>
</evidence>
<keyword evidence="7 11" id="KW-0624">Polysaccharide degradation</keyword>
<keyword evidence="2 11" id="KW-0378">Hydrolase</keyword>
<dbReference type="SMR" id="A0A323VBV2"/>
<reference evidence="14 15" key="1">
    <citation type="submission" date="2018-06" db="EMBL/GenBank/DDBJ databases">
        <title>Draft genome sequence of Modestobacter versicolor CP153-2.</title>
        <authorList>
            <person name="Gundlapally S.R."/>
        </authorList>
    </citation>
    <scope>NUCLEOTIDE SEQUENCE [LARGE SCALE GENOMIC DNA]</scope>
    <source>
        <strain evidence="14 15">CP153-2</strain>
    </source>
</reference>
<sequence>MFSTPRRGRAALLAVTAALTLGQLTLSSPAAAAPPTTQAPPLAPGTRFTTPVPDSGAVQQAVDLTRAHRFGDAGLIAREVATPQASWFTDGTPAEVRQEVRRASALAAATRSVPTFVVYNVPGRDCSQYSAGGAADDAAYRAWVDGFAAGLTRGQQVVVVVEPDGLALMPGDCPAGTYPEGTAPTDEGRLADIAHAGRAIERANPNALVYLDAGHTAWHNVGSIADRLQDAAVAEFQGLALNTSNYQYTPNLSHYGTWISACLAVLPATYVHGVDADPCPNQYWNGGPANGFTGVALDPFQQWSDTATDPAANTLGITQRYEALLAGAEPTAHVVIDTSRNGRGPWAPAPGAAYPDPQTWCNPPGRGLGARPKAVPDPAFPLVDAYLWVKTPGQSDGECNRGVPGSTTDPEWGGITDPAAGAWFPQQALQLAQLAVPPLR</sequence>
<feature type="binding site" evidence="9">
    <location>
        <position position="215"/>
    </location>
    <ligand>
        <name>substrate</name>
    </ligand>
</feature>
<feature type="chain" id="PRO_5033858385" description="Glucanase" evidence="11">
    <location>
        <begin position="33"/>
        <end position="440"/>
    </location>
</feature>
<evidence type="ECO:0000313" key="16">
    <source>
        <dbReference type="Proteomes" id="UP000580718"/>
    </source>
</evidence>
<evidence type="ECO:0000256" key="12">
    <source>
        <dbReference type="SAM" id="MobiDB-lite"/>
    </source>
</evidence>
<dbReference type="PRINTS" id="PR00733">
    <property type="entry name" value="GLHYDRLASE6"/>
</dbReference>
<dbReference type="InterPro" id="IPR016288">
    <property type="entry name" value="Beta_cellobiohydrolase"/>
</dbReference>
<name>A0A323VBV2_9ACTN</name>
<feature type="region of interest" description="Disordered" evidence="12">
    <location>
        <begin position="29"/>
        <end position="51"/>
    </location>
</feature>
<evidence type="ECO:0000256" key="7">
    <source>
        <dbReference type="ARBA" id="ARBA00023326"/>
    </source>
</evidence>
<evidence type="ECO:0000256" key="5">
    <source>
        <dbReference type="ARBA" id="ARBA00023277"/>
    </source>
</evidence>
<accession>A0A323VBV2</accession>
<proteinExistence type="inferred from homology"/>
<evidence type="ECO:0000256" key="8">
    <source>
        <dbReference type="PIRSR" id="PIRSR001100-1"/>
    </source>
</evidence>
<dbReference type="RefSeq" id="WP_110552885.1">
    <property type="nucleotide sequence ID" value="NZ_JACIBU010000001.1"/>
</dbReference>
<dbReference type="InterPro" id="IPR036434">
    <property type="entry name" value="Beta_cellobiohydrolase_sf"/>
</dbReference>
<evidence type="ECO:0000256" key="9">
    <source>
        <dbReference type="PIRSR" id="PIRSR001100-2"/>
    </source>
</evidence>
<dbReference type="PIRSF" id="PIRSF001100">
    <property type="entry name" value="Beta_cellobiohydrolase"/>
    <property type="match status" value="1"/>
</dbReference>
<evidence type="ECO:0000256" key="11">
    <source>
        <dbReference type="RuleBase" id="RU361186"/>
    </source>
</evidence>
<feature type="active site" description="Proton donor" evidence="8">
    <location>
        <position position="164"/>
    </location>
</feature>
<dbReference type="Proteomes" id="UP000580718">
    <property type="component" value="Unassembled WGS sequence"/>
</dbReference>
<comment type="similarity">
    <text evidence="11">Belongs to the glycosyl hydrolase family 6.</text>
</comment>
<keyword evidence="4" id="KW-1015">Disulfide bond</keyword>
<dbReference type="InterPro" id="IPR001524">
    <property type="entry name" value="Glyco_hydro_6_CS"/>
</dbReference>
<evidence type="ECO:0000256" key="3">
    <source>
        <dbReference type="ARBA" id="ARBA00023001"/>
    </source>
</evidence>